<name>A0A8S3UGD7_MYTED</name>
<dbReference type="Gene3D" id="3.30.560.10">
    <property type="entry name" value="Glucose Oxidase, domain 3"/>
    <property type="match status" value="1"/>
</dbReference>
<dbReference type="Pfam" id="PF05199">
    <property type="entry name" value="GMC_oxred_C"/>
    <property type="match status" value="1"/>
</dbReference>
<dbReference type="GO" id="GO:0050660">
    <property type="term" value="F:flavin adenine dinucleotide binding"/>
    <property type="evidence" value="ECO:0007669"/>
    <property type="project" value="InterPro"/>
</dbReference>
<dbReference type="InterPro" id="IPR007867">
    <property type="entry name" value="GMC_OxRtase_C"/>
</dbReference>
<accession>A0A8S3UGD7</accession>
<dbReference type="Gene3D" id="3.50.50.60">
    <property type="entry name" value="FAD/NAD(P)-binding domain"/>
    <property type="match status" value="1"/>
</dbReference>
<keyword evidence="10" id="KW-1185">Reference proteome</keyword>
<evidence type="ECO:0000256" key="5">
    <source>
        <dbReference type="PIRSR" id="PIRSR000137-2"/>
    </source>
</evidence>
<dbReference type="Proteomes" id="UP000683360">
    <property type="component" value="Unassembled WGS sequence"/>
</dbReference>
<proteinExistence type="inferred from homology"/>
<feature type="binding site" evidence="5">
    <location>
        <position position="93"/>
    </location>
    <ligand>
        <name>FAD</name>
        <dbReference type="ChEBI" id="CHEBI:57692"/>
    </ligand>
</feature>
<dbReference type="AlphaFoldDB" id="A0A8S3UGD7"/>
<sequence length="576" mass="64419">MPDQYDLSNIVGAGSAGSVIANRLSEDSGVTVLLIEAGGSEYGNDNIKIPLIGGGLQKSSADWNYQTLPQKNSHFAMNEHRSYWPRGRVLGGTSCLNTLVYIRGSRHDYNQWAEEGCEGWSYKDVLPYFIKTEDYQMPNEYDSAYHGKGGYMKLTDSTLTPLVEVYRRGAEEIGYKTVDANGEDQIGFSYAQASVHNGERCSTASCYLRPILSRPNLHISIDSFVTKVIIKNKIATGVEMLKSNRKLKISAKREVIVSAGSINSPQILMLSGLGPKQHLQNLKIPVIADLPVGNNLEDHLQYFVKHKINQSYSLSSESRNMFSSLQYALTRTGPLSGTGLEANLFGRMINREESLPNYPDYQILFLSVAHDNFFYDYGLQLNLKESVKDLIKTRTSTTEFTSVLIQQRPKSTGTIRLASKDPFDYPLIQPNYLDHTYDVKSLIAGIRKIQELAASNPLQEIGATLNRQDFDGICDKAKFDSDEYWECMLRHYAVTCYHPTSTCRMGAKDDPTAVVDTKLRVRGIKGLRVADASVMRHVISGNTNAPTIMIGERAADFIRGKDTVQKFKEQIKHLKL</sequence>
<comment type="cofactor">
    <cofactor evidence="1 5">
        <name>FAD</name>
        <dbReference type="ChEBI" id="CHEBI:57692"/>
    </cofactor>
</comment>
<feature type="domain" description="Glucose-methanol-choline oxidoreductase N-terminal" evidence="7">
    <location>
        <begin position="87"/>
        <end position="110"/>
    </location>
</feature>
<evidence type="ECO:0000256" key="2">
    <source>
        <dbReference type="ARBA" id="ARBA00010790"/>
    </source>
</evidence>
<dbReference type="SUPFAM" id="SSF51905">
    <property type="entry name" value="FAD/NAD(P)-binding domain"/>
    <property type="match status" value="1"/>
</dbReference>
<evidence type="ECO:0000313" key="10">
    <source>
        <dbReference type="Proteomes" id="UP000683360"/>
    </source>
</evidence>
<evidence type="ECO:0000313" key="9">
    <source>
        <dbReference type="EMBL" id="CAG2245299.1"/>
    </source>
</evidence>
<evidence type="ECO:0000256" key="1">
    <source>
        <dbReference type="ARBA" id="ARBA00001974"/>
    </source>
</evidence>
<dbReference type="OrthoDB" id="269227at2759"/>
<dbReference type="PIRSF" id="PIRSF000137">
    <property type="entry name" value="Alcohol_oxidase"/>
    <property type="match status" value="1"/>
</dbReference>
<evidence type="ECO:0000256" key="3">
    <source>
        <dbReference type="ARBA" id="ARBA00022630"/>
    </source>
</evidence>
<dbReference type="InterPro" id="IPR036188">
    <property type="entry name" value="FAD/NAD-bd_sf"/>
</dbReference>
<evidence type="ECO:0000259" key="8">
    <source>
        <dbReference type="PROSITE" id="PS00624"/>
    </source>
</evidence>
<comment type="caution">
    <text evidence="9">The sequence shown here is derived from an EMBL/GenBank/DDBJ whole genome shotgun (WGS) entry which is preliminary data.</text>
</comment>
<feature type="domain" description="Glucose-methanol-choline oxidoreductase N-terminal" evidence="8">
    <location>
        <begin position="260"/>
        <end position="274"/>
    </location>
</feature>
<dbReference type="PROSITE" id="PS00624">
    <property type="entry name" value="GMC_OXRED_2"/>
    <property type="match status" value="1"/>
</dbReference>
<evidence type="ECO:0000256" key="4">
    <source>
        <dbReference type="ARBA" id="ARBA00022827"/>
    </source>
</evidence>
<keyword evidence="4 5" id="KW-0274">FAD</keyword>
<dbReference type="Pfam" id="PF00732">
    <property type="entry name" value="GMC_oxred_N"/>
    <property type="match status" value="1"/>
</dbReference>
<evidence type="ECO:0000259" key="7">
    <source>
        <dbReference type="PROSITE" id="PS00623"/>
    </source>
</evidence>
<protein>
    <submittedName>
        <fullName evidence="9">Glucose dehydrogenase [FAD, quinone]</fullName>
    </submittedName>
</protein>
<feature type="binding site" evidence="5">
    <location>
        <position position="89"/>
    </location>
    <ligand>
        <name>FAD</name>
        <dbReference type="ChEBI" id="CHEBI:57692"/>
    </ligand>
</feature>
<feature type="binding site" evidence="5">
    <location>
        <position position="225"/>
    </location>
    <ligand>
        <name>FAD</name>
        <dbReference type="ChEBI" id="CHEBI:57692"/>
    </ligand>
</feature>
<keyword evidence="3 6" id="KW-0285">Flavoprotein</keyword>
<dbReference type="PROSITE" id="PS00623">
    <property type="entry name" value="GMC_OXRED_1"/>
    <property type="match status" value="1"/>
</dbReference>
<dbReference type="PANTHER" id="PTHR11552">
    <property type="entry name" value="GLUCOSE-METHANOL-CHOLINE GMC OXIDOREDUCTASE"/>
    <property type="match status" value="1"/>
</dbReference>
<dbReference type="GO" id="GO:0016614">
    <property type="term" value="F:oxidoreductase activity, acting on CH-OH group of donors"/>
    <property type="evidence" value="ECO:0007669"/>
    <property type="project" value="InterPro"/>
</dbReference>
<dbReference type="EMBL" id="CAJPWZ010002768">
    <property type="protein sequence ID" value="CAG2245299.1"/>
    <property type="molecule type" value="Genomic_DNA"/>
</dbReference>
<dbReference type="SUPFAM" id="SSF54373">
    <property type="entry name" value="FAD-linked reductases, C-terminal domain"/>
    <property type="match status" value="1"/>
</dbReference>
<dbReference type="InterPro" id="IPR012132">
    <property type="entry name" value="GMC_OxRdtase"/>
</dbReference>
<feature type="binding site" evidence="5">
    <location>
        <begin position="97"/>
        <end position="100"/>
    </location>
    <ligand>
        <name>FAD</name>
        <dbReference type="ChEBI" id="CHEBI:57692"/>
    </ligand>
</feature>
<dbReference type="InterPro" id="IPR000172">
    <property type="entry name" value="GMC_OxRdtase_N"/>
</dbReference>
<dbReference type="PANTHER" id="PTHR11552:SF147">
    <property type="entry name" value="CHOLINE DEHYDROGENASE, MITOCHONDRIAL"/>
    <property type="match status" value="1"/>
</dbReference>
<reference evidence="9" key="1">
    <citation type="submission" date="2021-03" db="EMBL/GenBank/DDBJ databases">
        <authorList>
            <person name="Bekaert M."/>
        </authorList>
    </citation>
    <scope>NUCLEOTIDE SEQUENCE</scope>
</reference>
<organism evidence="9 10">
    <name type="scientific">Mytilus edulis</name>
    <name type="common">Blue mussel</name>
    <dbReference type="NCBI Taxonomy" id="6550"/>
    <lineage>
        <taxon>Eukaryota</taxon>
        <taxon>Metazoa</taxon>
        <taxon>Spiralia</taxon>
        <taxon>Lophotrochozoa</taxon>
        <taxon>Mollusca</taxon>
        <taxon>Bivalvia</taxon>
        <taxon>Autobranchia</taxon>
        <taxon>Pteriomorphia</taxon>
        <taxon>Mytilida</taxon>
        <taxon>Mytiloidea</taxon>
        <taxon>Mytilidae</taxon>
        <taxon>Mytilinae</taxon>
        <taxon>Mytilus</taxon>
    </lineage>
</organism>
<evidence type="ECO:0000256" key="6">
    <source>
        <dbReference type="RuleBase" id="RU003968"/>
    </source>
</evidence>
<comment type="similarity">
    <text evidence="2 6">Belongs to the GMC oxidoreductase family.</text>
</comment>
<gene>
    <name evidence="9" type="ORF">MEDL_57359</name>
</gene>